<keyword evidence="1" id="KW-1133">Transmembrane helix</keyword>
<dbReference type="PROSITE" id="PS51257">
    <property type="entry name" value="PROKAR_LIPOPROTEIN"/>
    <property type="match status" value="1"/>
</dbReference>
<keyword evidence="1" id="KW-0812">Transmembrane</keyword>
<keyword evidence="1" id="KW-0472">Membrane</keyword>
<proteinExistence type="predicted"/>
<name>C8W0M7_DESAS</name>
<dbReference type="Proteomes" id="UP000002217">
    <property type="component" value="Chromosome"/>
</dbReference>
<sequence length="40" mass="4264">MITKGGTLKGEWLSIIQYGGVFLISAVGVGCRQLKGRLGR</sequence>
<dbReference type="KEGG" id="dae:Dtox_2475"/>
<dbReference type="EMBL" id="CP001720">
    <property type="protein sequence ID" value="ACV63282.1"/>
    <property type="molecule type" value="Genomic_DNA"/>
</dbReference>
<evidence type="ECO:0000313" key="3">
    <source>
        <dbReference type="Proteomes" id="UP000002217"/>
    </source>
</evidence>
<organism evidence="2 3">
    <name type="scientific">Desulfofarcimen acetoxidans (strain ATCC 49208 / DSM 771 / KCTC 5769 / VKM B-1644 / 5575)</name>
    <name type="common">Desulfotomaculum acetoxidans</name>
    <dbReference type="NCBI Taxonomy" id="485916"/>
    <lineage>
        <taxon>Bacteria</taxon>
        <taxon>Bacillati</taxon>
        <taxon>Bacillota</taxon>
        <taxon>Clostridia</taxon>
        <taxon>Eubacteriales</taxon>
        <taxon>Peptococcaceae</taxon>
        <taxon>Desulfofarcimen</taxon>
    </lineage>
</organism>
<dbReference type="HOGENOM" id="CLU_3288423_0_0_9"/>
<evidence type="ECO:0000256" key="1">
    <source>
        <dbReference type="SAM" id="Phobius"/>
    </source>
</evidence>
<dbReference type="AlphaFoldDB" id="C8W0M7"/>
<accession>C8W0M7</accession>
<feature type="transmembrane region" description="Helical" evidence="1">
    <location>
        <begin position="12"/>
        <end position="31"/>
    </location>
</feature>
<keyword evidence="3" id="KW-1185">Reference proteome</keyword>
<dbReference type="STRING" id="485916.Dtox_2475"/>
<gene>
    <name evidence="2" type="ordered locus">Dtox_2475</name>
</gene>
<protein>
    <submittedName>
        <fullName evidence="2">Uncharacterized protein</fullName>
    </submittedName>
</protein>
<evidence type="ECO:0000313" key="2">
    <source>
        <dbReference type="EMBL" id="ACV63282.1"/>
    </source>
</evidence>
<reference evidence="2 3" key="1">
    <citation type="journal article" date="2009" name="Stand. Genomic Sci.">
        <title>Complete genome sequence of Desulfotomaculum acetoxidans type strain (5575).</title>
        <authorList>
            <person name="Spring S."/>
            <person name="Lapidus A."/>
            <person name="Schroder M."/>
            <person name="Gleim D."/>
            <person name="Sims D."/>
            <person name="Meincke L."/>
            <person name="Glavina Del Rio T."/>
            <person name="Tice H."/>
            <person name="Copeland A."/>
            <person name="Cheng J.F."/>
            <person name="Lucas S."/>
            <person name="Chen F."/>
            <person name="Nolan M."/>
            <person name="Bruce D."/>
            <person name="Goodwin L."/>
            <person name="Pitluck S."/>
            <person name="Ivanova N."/>
            <person name="Mavromatis K."/>
            <person name="Mikhailova N."/>
            <person name="Pati A."/>
            <person name="Chen A."/>
            <person name="Palaniappan K."/>
            <person name="Land M."/>
            <person name="Hauser L."/>
            <person name="Chang Y.J."/>
            <person name="Jeffries C.D."/>
            <person name="Chain P."/>
            <person name="Saunders E."/>
            <person name="Brettin T."/>
            <person name="Detter J.C."/>
            <person name="Goker M."/>
            <person name="Bristow J."/>
            <person name="Eisen J.A."/>
            <person name="Markowitz V."/>
            <person name="Hugenholtz P."/>
            <person name="Kyrpides N.C."/>
            <person name="Klenk H.P."/>
            <person name="Han C."/>
        </authorList>
    </citation>
    <scope>NUCLEOTIDE SEQUENCE [LARGE SCALE GENOMIC DNA]</scope>
    <source>
        <strain evidence="3">ATCC 49208 / DSM 771 / VKM B-1644</strain>
    </source>
</reference>